<accession>A0AAV2NXF7</accession>
<proteinExistence type="predicted"/>
<dbReference type="AlphaFoldDB" id="A0AAV2NXF7"/>
<feature type="region of interest" description="Disordered" evidence="1">
    <location>
        <begin position="203"/>
        <end position="269"/>
    </location>
</feature>
<name>A0AAV2NXF7_9HYME</name>
<dbReference type="EMBL" id="OZ034828">
    <property type="protein sequence ID" value="CAL1684058.1"/>
    <property type="molecule type" value="Genomic_DNA"/>
</dbReference>
<reference evidence="2" key="1">
    <citation type="submission" date="2024-04" db="EMBL/GenBank/DDBJ databases">
        <authorList>
            <consortium name="Molecular Ecology Group"/>
        </authorList>
    </citation>
    <scope>NUCLEOTIDE SEQUENCE</scope>
</reference>
<evidence type="ECO:0000256" key="1">
    <source>
        <dbReference type="SAM" id="MobiDB-lite"/>
    </source>
</evidence>
<organism evidence="2 3">
    <name type="scientific">Lasius platythorax</name>
    <dbReference type="NCBI Taxonomy" id="488582"/>
    <lineage>
        <taxon>Eukaryota</taxon>
        <taxon>Metazoa</taxon>
        <taxon>Ecdysozoa</taxon>
        <taxon>Arthropoda</taxon>
        <taxon>Hexapoda</taxon>
        <taxon>Insecta</taxon>
        <taxon>Pterygota</taxon>
        <taxon>Neoptera</taxon>
        <taxon>Endopterygota</taxon>
        <taxon>Hymenoptera</taxon>
        <taxon>Apocrita</taxon>
        <taxon>Aculeata</taxon>
        <taxon>Formicoidea</taxon>
        <taxon>Formicidae</taxon>
        <taxon>Formicinae</taxon>
        <taxon>Lasius</taxon>
        <taxon>Lasius</taxon>
    </lineage>
</organism>
<dbReference type="Proteomes" id="UP001497644">
    <property type="component" value="Chromosome 5"/>
</dbReference>
<gene>
    <name evidence="2" type="ORF">LPLAT_LOCUS9763</name>
</gene>
<keyword evidence="3" id="KW-1185">Reference proteome</keyword>
<feature type="compositionally biased region" description="Basic and acidic residues" evidence="1">
    <location>
        <begin position="206"/>
        <end position="242"/>
    </location>
</feature>
<sequence length="269" mass="30771">MDYKQQLEKLREEKNILLRRIDQKIRMQGILKKRQEKVNMLRRLAGEEEGDASPTPMEVEKMSKKESDRSTEVSRKMFLALQAVNTEGTFCKKTTIMDNDNKSACDVNVIVSVKRTRQSEGVAKLIKINLTIEGNAMSGEISYTENKDDIIPCSLEKMIDRFKQKSTTENKKNQPRSAKPRIVSDLKVSLSRIKVDNKKTYSRRSVSVEKQKETKTVEDSATKTKTSQEEVEKEIARLEDMLARAQRKRSSLTDEKKAATTTTRTTTAT</sequence>
<feature type="compositionally biased region" description="Basic and acidic residues" evidence="1">
    <location>
        <begin position="58"/>
        <end position="71"/>
    </location>
</feature>
<evidence type="ECO:0000313" key="3">
    <source>
        <dbReference type="Proteomes" id="UP001497644"/>
    </source>
</evidence>
<feature type="region of interest" description="Disordered" evidence="1">
    <location>
        <begin position="45"/>
        <end position="71"/>
    </location>
</feature>
<protein>
    <submittedName>
        <fullName evidence="2">Uncharacterized protein</fullName>
    </submittedName>
</protein>
<evidence type="ECO:0000313" key="2">
    <source>
        <dbReference type="EMBL" id="CAL1684058.1"/>
    </source>
</evidence>
<feature type="compositionally biased region" description="Low complexity" evidence="1">
    <location>
        <begin position="259"/>
        <end position="269"/>
    </location>
</feature>